<organism evidence="3 4">
    <name type="scientific">Aphanomyces stellatus</name>
    <dbReference type="NCBI Taxonomy" id="120398"/>
    <lineage>
        <taxon>Eukaryota</taxon>
        <taxon>Sar</taxon>
        <taxon>Stramenopiles</taxon>
        <taxon>Oomycota</taxon>
        <taxon>Saprolegniomycetes</taxon>
        <taxon>Saprolegniales</taxon>
        <taxon>Verrucalvaceae</taxon>
        <taxon>Aphanomyces</taxon>
    </lineage>
</organism>
<gene>
    <name evidence="3" type="primary">Aste57867_4807</name>
    <name evidence="2" type="ORF">As57867_004794</name>
    <name evidence="3" type="ORF">ASTE57867_4807</name>
</gene>
<dbReference type="SMART" id="SM00220">
    <property type="entry name" value="S_TKc"/>
    <property type="match status" value="1"/>
</dbReference>
<dbReference type="PROSITE" id="PS50011">
    <property type="entry name" value="PROTEIN_KINASE_DOM"/>
    <property type="match status" value="1"/>
</dbReference>
<dbReference type="EMBL" id="CAADRA010001256">
    <property type="protein sequence ID" value="VFT81901.1"/>
    <property type="molecule type" value="Genomic_DNA"/>
</dbReference>
<accession>A0A485KDA5</accession>
<feature type="domain" description="Protein kinase" evidence="1">
    <location>
        <begin position="1"/>
        <end position="184"/>
    </location>
</feature>
<dbReference type="OrthoDB" id="77629at2759"/>
<dbReference type="InterPro" id="IPR011009">
    <property type="entry name" value="Kinase-like_dom_sf"/>
</dbReference>
<dbReference type="EMBL" id="VJMH01001256">
    <property type="protein sequence ID" value="KAF0712503.1"/>
    <property type="molecule type" value="Genomic_DNA"/>
</dbReference>
<dbReference type="GO" id="GO:0005524">
    <property type="term" value="F:ATP binding"/>
    <property type="evidence" value="ECO:0007669"/>
    <property type="project" value="InterPro"/>
</dbReference>
<dbReference type="PANTHER" id="PTHR44329:SF214">
    <property type="entry name" value="PROTEIN KINASE DOMAIN-CONTAINING PROTEIN"/>
    <property type="match status" value="1"/>
</dbReference>
<dbReference type="InterPro" id="IPR000719">
    <property type="entry name" value="Prot_kinase_dom"/>
</dbReference>
<dbReference type="PANTHER" id="PTHR44329">
    <property type="entry name" value="SERINE/THREONINE-PROTEIN KINASE TNNI3K-RELATED"/>
    <property type="match status" value="1"/>
</dbReference>
<protein>
    <submittedName>
        <fullName evidence="3">Aste57867_4807 protein</fullName>
    </submittedName>
</protein>
<dbReference type="SUPFAM" id="SSF56112">
    <property type="entry name" value="Protein kinase-like (PK-like)"/>
    <property type="match status" value="1"/>
</dbReference>
<evidence type="ECO:0000313" key="2">
    <source>
        <dbReference type="EMBL" id="KAF0712503.1"/>
    </source>
</evidence>
<evidence type="ECO:0000313" key="4">
    <source>
        <dbReference type="Proteomes" id="UP000332933"/>
    </source>
</evidence>
<name>A0A485KDA5_9STRA</name>
<dbReference type="PROSITE" id="PS00108">
    <property type="entry name" value="PROTEIN_KINASE_ST"/>
    <property type="match status" value="1"/>
</dbReference>
<evidence type="ECO:0000313" key="3">
    <source>
        <dbReference type="EMBL" id="VFT81901.1"/>
    </source>
</evidence>
<reference evidence="3 4" key="1">
    <citation type="submission" date="2019-03" db="EMBL/GenBank/DDBJ databases">
        <authorList>
            <person name="Gaulin E."/>
            <person name="Dumas B."/>
        </authorList>
    </citation>
    <scope>NUCLEOTIDE SEQUENCE [LARGE SCALE GENOMIC DNA]</scope>
    <source>
        <strain evidence="3">CBS 568.67</strain>
    </source>
</reference>
<reference evidence="2" key="2">
    <citation type="submission" date="2019-06" db="EMBL/GenBank/DDBJ databases">
        <title>Genomics analysis of Aphanomyces spp. identifies a new class of oomycete effector associated with host adaptation.</title>
        <authorList>
            <person name="Gaulin E."/>
        </authorList>
    </citation>
    <scope>NUCLEOTIDE SEQUENCE</scope>
    <source>
        <strain evidence="2">CBS 578.67</strain>
    </source>
</reference>
<evidence type="ECO:0000259" key="1">
    <source>
        <dbReference type="PROSITE" id="PS50011"/>
    </source>
</evidence>
<sequence>MGGGDLRSVLQASDDVSFPLLQKVECALRVADALVFLHTMDPKVIHRDLKSRNVLMDAEKGAKVTDFGVSREAIDEETLTAGVGTYRWMAPEVLSDGHYAPSADIFSFGIILSELDTHQLPYSDLKNAKGNALTDTAIMAAVMRGELQPTFRSDAQPWLVDFAKKCIDTDPLNRPTAMEAAYFLRMELRKLVNTLNE</sequence>
<dbReference type="AlphaFoldDB" id="A0A485KDA5"/>
<dbReference type="Proteomes" id="UP000332933">
    <property type="component" value="Unassembled WGS sequence"/>
</dbReference>
<dbReference type="InterPro" id="IPR008271">
    <property type="entry name" value="Ser/Thr_kinase_AS"/>
</dbReference>
<dbReference type="GO" id="GO:0004674">
    <property type="term" value="F:protein serine/threonine kinase activity"/>
    <property type="evidence" value="ECO:0007669"/>
    <property type="project" value="TreeGrafter"/>
</dbReference>
<proteinExistence type="predicted"/>
<keyword evidence="4" id="KW-1185">Reference proteome</keyword>
<dbReference type="InterPro" id="IPR051681">
    <property type="entry name" value="Ser/Thr_Kinases-Pseudokinases"/>
</dbReference>
<dbReference type="Pfam" id="PF00069">
    <property type="entry name" value="Pkinase"/>
    <property type="match status" value="1"/>
</dbReference>
<dbReference type="Gene3D" id="1.10.510.10">
    <property type="entry name" value="Transferase(Phosphotransferase) domain 1"/>
    <property type="match status" value="1"/>
</dbReference>